<sequence length="82" mass="8929">MCRRAASTVCGRSIAGARGGVRNGAAVAAVHITVSIGERRACAKRMVRRVRFPDRLRRPRGAYTLLSVMAAYTIVRSSRRIG</sequence>
<dbReference type="AlphaFoldDB" id="M4ZCE8"/>
<dbReference type="KEGG" id="aol:S58_51470"/>
<protein>
    <submittedName>
        <fullName evidence="1">Uncharacterized protein</fullName>
    </submittedName>
</protein>
<dbReference type="HOGENOM" id="CLU_2551633_0_0_5"/>
<evidence type="ECO:0000313" key="2">
    <source>
        <dbReference type="Proteomes" id="UP000011841"/>
    </source>
</evidence>
<dbReference type="EMBL" id="AP012603">
    <property type="protein sequence ID" value="BAM91126.1"/>
    <property type="molecule type" value="Genomic_DNA"/>
</dbReference>
<dbReference type="Proteomes" id="UP000011841">
    <property type="component" value="Chromosome"/>
</dbReference>
<name>M4ZCE8_9BRAD</name>
<organism evidence="1 2">
    <name type="scientific">Bradyrhizobium oligotrophicum S58</name>
    <dbReference type="NCBI Taxonomy" id="1245469"/>
    <lineage>
        <taxon>Bacteria</taxon>
        <taxon>Pseudomonadati</taxon>
        <taxon>Pseudomonadota</taxon>
        <taxon>Alphaproteobacteria</taxon>
        <taxon>Hyphomicrobiales</taxon>
        <taxon>Nitrobacteraceae</taxon>
        <taxon>Bradyrhizobium</taxon>
    </lineage>
</organism>
<evidence type="ECO:0000313" key="1">
    <source>
        <dbReference type="EMBL" id="BAM91126.1"/>
    </source>
</evidence>
<keyword evidence="2" id="KW-1185">Reference proteome</keyword>
<reference evidence="1 2" key="1">
    <citation type="journal article" date="2013" name="Appl. Environ. Microbiol.">
        <title>Genome analysis suggests that the soil oligotrophic bacterium Agromonas oligotrophica (Bradyrhizobium oligotrophicum) is a nitrogen-fixing symbiont of Aeschynomene indica.</title>
        <authorList>
            <person name="Okubo T."/>
            <person name="Fukushima S."/>
            <person name="Itakura M."/>
            <person name="Oshima K."/>
            <person name="Longtonglang A."/>
            <person name="Teaumroong N."/>
            <person name="Mitsui H."/>
            <person name="Hattori M."/>
            <person name="Hattori R."/>
            <person name="Hattori T."/>
            <person name="Minamisawa K."/>
        </authorList>
    </citation>
    <scope>NUCLEOTIDE SEQUENCE [LARGE SCALE GENOMIC DNA]</scope>
    <source>
        <strain evidence="1 2">S58</strain>
    </source>
</reference>
<gene>
    <name evidence="1" type="ORF">S58_51470</name>
</gene>
<proteinExistence type="predicted"/>
<accession>M4ZCE8</accession>